<name>A0ABU6WUR1_9FABA</name>
<feature type="compositionally biased region" description="Basic and acidic residues" evidence="1">
    <location>
        <begin position="67"/>
        <end position="84"/>
    </location>
</feature>
<reference evidence="2 3" key="1">
    <citation type="journal article" date="2023" name="Plants (Basel)">
        <title>Bridging the Gap: Combining Genomics and Transcriptomics Approaches to Understand Stylosanthes scabra, an Orphan Legume from the Brazilian Caatinga.</title>
        <authorList>
            <person name="Ferreira-Neto J.R.C."/>
            <person name="da Silva M.D."/>
            <person name="Binneck E."/>
            <person name="de Melo N.F."/>
            <person name="da Silva R.H."/>
            <person name="de Melo A.L.T.M."/>
            <person name="Pandolfi V."/>
            <person name="Bustamante F.O."/>
            <person name="Brasileiro-Vidal A.C."/>
            <person name="Benko-Iseppon A.M."/>
        </authorList>
    </citation>
    <scope>NUCLEOTIDE SEQUENCE [LARGE SCALE GENOMIC DNA]</scope>
    <source>
        <tissue evidence="2">Leaves</tissue>
    </source>
</reference>
<organism evidence="2 3">
    <name type="scientific">Stylosanthes scabra</name>
    <dbReference type="NCBI Taxonomy" id="79078"/>
    <lineage>
        <taxon>Eukaryota</taxon>
        <taxon>Viridiplantae</taxon>
        <taxon>Streptophyta</taxon>
        <taxon>Embryophyta</taxon>
        <taxon>Tracheophyta</taxon>
        <taxon>Spermatophyta</taxon>
        <taxon>Magnoliopsida</taxon>
        <taxon>eudicotyledons</taxon>
        <taxon>Gunneridae</taxon>
        <taxon>Pentapetalae</taxon>
        <taxon>rosids</taxon>
        <taxon>fabids</taxon>
        <taxon>Fabales</taxon>
        <taxon>Fabaceae</taxon>
        <taxon>Papilionoideae</taxon>
        <taxon>50 kb inversion clade</taxon>
        <taxon>dalbergioids sensu lato</taxon>
        <taxon>Dalbergieae</taxon>
        <taxon>Pterocarpus clade</taxon>
        <taxon>Stylosanthes</taxon>
    </lineage>
</organism>
<keyword evidence="3" id="KW-1185">Reference proteome</keyword>
<feature type="region of interest" description="Disordered" evidence="1">
    <location>
        <begin position="33"/>
        <end position="85"/>
    </location>
</feature>
<evidence type="ECO:0000256" key="1">
    <source>
        <dbReference type="SAM" id="MobiDB-lite"/>
    </source>
</evidence>
<comment type="caution">
    <text evidence="2">The sequence shown here is derived from an EMBL/GenBank/DDBJ whole genome shotgun (WGS) entry which is preliminary data.</text>
</comment>
<feature type="compositionally biased region" description="Basic and acidic residues" evidence="1">
    <location>
        <begin position="33"/>
        <end position="61"/>
    </location>
</feature>
<gene>
    <name evidence="2" type="ORF">PIB30_091799</name>
</gene>
<dbReference type="Proteomes" id="UP001341840">
    <property type="component" value="Unassembled WGS sequence"/>
</dbReference>
<sequence length="158" mass="18506">MGGRPEESNIPIEEMLTGMNRNERNLRFSELKRNQVEDKEAELLKKRQQEEFQKKEEDLRRQQKQQENGKEIEEDKAEEQERVQQEAIVQQGMELVIYMENALNLKRKWQEEGHPQIKDSKEGNNIQDEVVGSLKKRKGDAKSDKAEEAGLIIAHPKP</sequence>
<dbReference type="EMBL" id="JASCZI010183098">
    <property type="protein sequence ID" value="MED6189044.1"/>
    <property type="molecule type" value="Genomic_DNA"/>
</dbReference>
<evidence type="ECO:0000313" key="3">
    <source>
        <dbReference type="Proteomes" id="UP001341840"/>
    </source>
</evidence>
<feature type="region of interest" description="Disordered" evidence="1">
    <location>
        <begin position="1"/>
        <end position="21"/>
    </location>
</feature>
<accession>A0ABU6WUR1</accession>
<protein>
    <submittedName>
        <fullName evidence="2">Uncharacterized protein</fullName>
    </submittedName>
</protein>
<feature type="compositionally biased region" description="Basic and acidic residues" evidence="1">
    <location>
        <begin position="111"/>
        <end position="122"/>
    </location>
</feature>
<feature type="region of interest" description="Disordered" evidence="1">
    <location>
        <begin position="111"/>
        <end position="158"/>
    </location>
</feature>
<evidence type="ECO:0000313" key="2">
    <source>
        <dbReference type="EMBL" id="MED6189044.1"/>
    </source>
</evidence>
<proteinExistence type="predicted"/>